<dbReference type="Proteomes" id="UP001139263">
    <property type="component" value="Unassembled WGS sequence"/>
</dbReference>
<evidence type="ECO:0000256" key="6">
    <source>
        <dbReference type="HAMAP-Rule" id="MF_01813"/>
    </source>
</evidence>
<dbReference type="InterPro" id="IPR004033">
    <property type="entry name" value="UbiE/COQ5_MeTrFase"/>
</dbReference>
<gene>
    <name evidence="6 7" type="primary">menG</name>
    <name evidence="7" type="ORF">MM817_02651</name>
</gene>
<dbReference type="EMBL" id="JALBUF010000012">
    <property type="protein sequence ID" value="MCI0184355.1"/>
    <property type="molecule type" value="Genomic_DNA"/>
</dbReference>
<dbReference type="GO" id="GO:0009234">
    <property type="term" value="P:menaquinone biosynthetic process"/>
    <property type="evidence" value="ECO:0007669"/>
    <property type="project" value="UniProtKB-UniRule"/>
</dbReference>
<dbReference type="GO" id="GO:0043770">
    <property type="term" value="F:demethylmenaquinone methyltransferase activity"/>
    <property type="evidence" value="ECO:0007669"/>
    <property type="project" value="UniProtKB-UniRule"/>
</dbReference>
<dbReference type="InterPro" id="IPR029063">
    <property type="entry name" value="SAM-dependent_MTases_sf"/>
</dbReference>
<evidence type="ECO:0000313" key="7">
    <source>
        <dbReference type="EMBL" id="MCI0184355.1"/>
    </source>
</evidence>
<dbReference type="HAMAP" id="MF_01813">
    <property type="entry name" value="MenG_UbiE_methyltr"/>
    <property type="match status" value="1"/>
</dbReference>
<dbReference type="Pfam" id="PF01209">
    <property type="entry name" value="Ubie_methyltran"/>
    <property type="match status" value="1"/>
</dbReference>
<sequence length="241" mass="27430">MADNHSHVRSEFVHDVFSQIAGRYDVMNSILSFNQHKLWRKFTMRKMNVRKGAKCLDLATGTADWAISLADTTGKEGHIVGLDFCQEMLDVGETKVKRRGLTDRIELIRGNAMDIPYQDSMFDYVTIGFGLRNMPDIPRVIGEMKRVVKPGGLVVCLELSKPTWPPFRALYYFYFYRILPFVGRLAVGKAEPYKWLPESLIEFPDRFALAKLFSEAGLEHVDHYALTGGICALHIGRKPKA</sequence>
<feature type="binding site" evidence="6">
    <location>
        <begin position="111"/>
        <end position="112"/>
    </location>
    <ligand>
        <name>S-adenosyl-L-methionine</name>
        <dbReference type="ChEBI" id="CHEBI:59789"/>
    </ligand>
</feature>
<feature type="binding site" evidence="6">
    <location>
        <position position="83"/>
    </location>
    <ligand>
        <name>S-adenosyl-L-methionine</name>
        <dbReference type="ChEBI" id="CHEBI:59789"/>
    </ligand>
</feature>
<keyword evidence="3 6" id="KW-0808">Transferase</keyword>
<dbReference type="PANTHER" id="PTHR43591">
    <property type="entry name" value="METHYLTRANSFERASE"/>
    <property type="match status" value="1"/>
</dbReference>
<dbReference type="NCBIfam" id="TIGR01934">
    <property type="entry name" value="MenG_MenH_UbiE"/>
    <property type="match status" value="1"/>
</dbReference>
<evidence type="ECO:0000256" key="1">
    <source>
        <dbReference type="ARBA" id="ARBA00022428"/>
    </source>
</evidence>
<organism evidence="7 8">
    <name type="scientific">Sulfoacidibacillus ferrooxidans</name>
    <dbReference type="NCBI Taxonomy" id="2005001"/>
    <lineage>
        <taxon>Bacteria</taxon>
        <taxon>Bacillati</taxon>
        <taxon>Bacillota</taxon>
        <taxon>Bacilli</taxon>
        <taxon>Bacillales</taxon>
        <taxon>Alicyclobacillaceae</taxon>
        <taxon>Sulfoacidibacillus</taxon>
    </lineage>
</organism>
<keyword evidence="8" id="KW-1185">Reference proteome</keyword>
<dbReference type="AlphaFoldDB" id="A0A9X1VBP9"/>
<evidence type="ECO:0000313" key="8">
    <source>
        <dbReference type="Proteomes" id="UP001139263"/>
    </source>
</evidence>
<comment type="caution">
    <text evidence="7">The sequence shown here is derived from an EMBL/GenBank/DDBJ whole genome shotgun (WGS) entry which is preliminary data.</text>
</comment>
<keyword evidence="4 6" id="KW-0949">S-adenosyl-L-methionine</keyword>
<reference evidence="7" key="1">
    <citation type="submission" date="2022-03" db="EMBL/GenBank/DDBJ databases">
        <title>Draft Genome Sequence of Firmicute Strain S0AB, a Heterotrophic Iron/Sulfur-Oxidizing Extreme Acidophile.</title>
        <authorList>
            <person name="Vergara E."/>
            <person name="Pakostova E."/>
            <person name="Johnson D.B."/>
            <person name="Holmes D.S."/>
        </authorList>
    </citation>
    <scope>NUCLEOTIDE SEQUENCE</scope>
    <source>
        <strain evidence="7">S0AB</strain>
    </source>
</reference>
<evidence type="ECO:0000256" key="5">
    <source>
        <dbReference type="ARBA" id="ARBA00059758"/>
    </source>
</evidence>
<dbReference type="GO" id="GO:0032259">
    <property type="term" value="P:methylation"/>
    <property type="evidence" value="ECO:0007669"/>
    <property type="project" value="UniProtKB-KW"/>
</dbReference>
<accession>A0A9X1VBP9</accession>
<dbReference type="FunFam" id="3.40.50.150:FF:000086">
    <property type="entry name" value="Demethylmenaquinone methyltransferase"/>
    <property type="match status" value="1"/>
</dbReference>
<comment type="caution">
    <text evidence="6">Lacks conserved residue(s) required for the propagation of feature annotation.</text>
</comment>
<dbReference type="CDD" id="cd02440">
    <property type="entry name" value="AdoMet_MTases"/>
    <property type="match status" value="1"/>
</dbReference>
<dbReference type="RefSeq" id="WP_241715961.1">
    <property type="nucleotide sequence ID" value="NZ_JALBUF010000012.1"/>
</dbReference>
<comment type="function">
    <text evidence="5 6">Methyltransferase required for the conversion of demethylmenaquinol (DMKH2) to menaquinol (MKH2).</text>
</comment>
<dbReference type="PROSITE" id="PS01184">
    <property type="entry name" value="UBIE_2"/>
    <property type="match status" value="1"/>
</dbReference>
<name>A0A9X1VBP9_9BACL</name>
<comment type="catalytic activity">
    <reaction evidence="6">
        <text>a 2-demethylmenaquinol + S-adenosyl-L-methionine = a menaquinol + S-adenosyl-L-homocysteine + H(+)</text>
        <dbReference type="Rhea" id="RHEA:42640"/>
        <dbReference type="Rhea" id="RHEA-COMP:9539"/>
        <dbReference type="Rhea" id="RHEA-COMP:9563"/>
        <dbReference type="ChEBI" id="CHEBI:15378"/>
        <dbReference type="ChEBI" id="CHEBI:18151"/>
        <dbReference type="ChEBI" id="CHEBI:55437"/>
        <dbReference type="ChEBI" id="CHEBI:57856"/>
        <dbReference type="ChEBI" id="CHEBI:59789"/>
        <dbReference type="EC" id="2.1.1.163"/>
    </reaction>
</comment>
<keyword evidence="1 6" id="KW-0474">Menaquinone biosynthesis</keyword>
<evidence type="ECO:0000256" key="2">
    <source>
        <dbReference type="ARBA" id="ARBA00022603"/>
    </source>
</evidence>
<dbReference type="EC" id="2.1.1.163" evidence="6"/>
<dbReference type="PROSITE" id="PS51608">
    <property type="entry name" value="SAM_MT_UBIE"/>
    <property type="match status" value="1"/>
</dbReference>
<evidence type="ECO:0000256" key="4">
    <source>
        <dbReference type="ARBA" id="ARBA00022691"/>
    </source>
</evidence>
<dbReference type="Gene3D" id="3.40.50.150">
    <property type="entry name" value="Vaccinia Virus protein VP39"/>
    <property type="match status" value="1"/>
</dbReference>
<protein>
    <recommendedName>
        <fullName evidence="6">Demethylmenaquinone methyltransferase</fullName>
        <ecNumber evidence="6">2.1.1.163</ecNumber>
    </recommendedName>
</protein>
<dbReference type="NCBIfam" id="NF001244">
    <property type="entry name" value="PRK00216.1-5"/>
    <property type="match status" value="1"/>
</dbReference>
<keyword evidence="2 6" id="KW-0489">Methyltransferase</keyword>
<comment type="similarity">
    <text evidence="6">Belongs to the class I-like SAM-binding methyltransferase superfamily. MenG/UbiE family.</text>
</comment>
<dbReference type="PROSITE" id="PS01183">
    <property type="entry name" value="UBIE_1"/>
    <property type="match status" value="1"/>
</dbReference>
<comment type="pathway">
    <text evidence="6">Quinol/quinone metabolism; menaquinone biosynthesis; menaquinol from 1,4-dihydroxy-2-naphthoate: step 2/2.</text>
</comment>
<dbReference type="SUPFAM" id="SSF53335">
    <property type="entry name" value="S-adenosyl-L-methionine-dependent methyltransferases"/>
    <property type="match status" value="1"/>
</dbReference>
<dbReference type="InterPro" id="IPR023576">
    <property type="entry name" value="UbiE/COQ5_MeTrFase_CS"/>
</dbReference>
<evidence type="ECO:0000256" key="3">
    <source>
        <dbReference type="ARBA" id="ARBA00022679"/>
    </source>
</evidence>
<feature type="binding site" evidence="6">
    <location>
        <position position="62"/>
    </location>
    <ligand>
        <name>S-adenosyl-L-methionine</name>
        <dbReference type="ChEBI" id="CHEBI:59789"/>
    </ligand>
</feature>
<proteinExistence type="inferred from homology"/>
<dbReference type="NCBIfam" id="NF001243">
    <property type="entry name" value="PRK00216.1-4"/>
    <property type="match status" value="1"/>
</dbReference>
<dbReference type="PANTHER" id="PTHR43591:SF24">
    <property type="entry name" value="2-METHOXY-6-POLYPRENYL-1,4-BENZOQUINOL METHYLASE, MITOCHONDRIAL"/>
    <property type="match status" value="1"/>
</dbReference>